<dbReference type="PANTHER" id="PTHR46663:SF3">
    <property type="entry name" value="SLL0267 PROTEIN"/>
    <property type="match status" value="1"/>
</dbReference>
<evidence type="ECO:0000256" key="1">
    <source>
        <dbReference type="ARBA" id="ARBA00000085"/>
    </source>
</evidence>
<keyword evidence="3" id="KW-0597">Phosphoprotein</keyword>
<feature type="coiled-coil region" evidence="4">
    <location>
        <begin position="273"/>
        <end position="307"/>
    </location>
</feature>
<dbReference type="SUPFAM" id="SSF55073">
    <property type="entry name" value="Nucleotide cyclase"/>
    <property type="match status" value="1"/>
</dbReference>
<dbReference type="PROSITE" id="PS50887">
    <property type="entry name" value="GGDEF"/>
    <property type="match status" value="1"/>
</dbReference>
<dbReference type="PANTHER" id="PTHR46663">
    <property type="entry name" value="DIGUANYLATE CYCLASE DGCT-RELATED"/>
    <property type="match status" value="1"/>
</dbReference>
<organism evidence="7 8">
    <name type="scientific">Pseudaquabacterium terrae</name>
    <dbReference type="NCBI Taxonomy" id="2732868"/>
    <lineage>
        <taxon>Bacteria</taxon>
        <taxon>Pseudomonadati</taxon>
        <taxon>Pseudomonadota</taxon>
        <taxon>Betaproteobacteria</taxon>
        <taxon>Burkholderiales</taxon>
        <taxon>Sphaerotilaceae</taxon>
        <taxon>Pseudaquabacterium</taxon>
    </lineage>
</organism>
<dbReference type="InterPro" id="IPR052163">
    <property type="entry name" value="DGC-Regulatory_Protein"/>
</dbReference>
<dbReference type="InterPro" id="IPR036097">
    <property type="entry name" value="HisK_dim/P_sf"/>
</dbReference>
<dbReference type="Proteomes" id="UP000737171">
    <property type="component" value="Unassembled WGS sequence"/>
</dbReference>
<sequence>MNASFDPGDSATRELAELRRAIGEAHAELARLRADVVAAESLLGSRAAAQLLEANERLVVSALRVQTDADTAAEAAALALKEASRSSELDALTGLPNRLLLLDRLAQAIAGAKRRGTQSALLFLDLNNFKQINDTLGHAVGDQVLRLAATRLASTVRAVDTVSRHGGDEFVILLAEVTQACDAIATADKLCAALGAPSRVGDQVIRLTASIGISLYPDDGDDADTLIERADAAMYRAKRLGLRSFVFGHEDVAGAPDLAPAALRSLHQPLAPYQQARAEHAQQRVQLQEANQNLVLAALSAQQLQAAAEQAHARQAEILAVVAHELRTPLAPILTAAALLGRGRADEPLLHFVQGVIERQVVHMTRLVADLLDVSRSHTGKLRLERQAVDLAVLIDAAVQACRPAMDARLQHFDVFVPAGALRVDGDPVRLTQVLCNLLDNASKYTPVGGEIGLSVQAALEEIAITVSDNGIGISAEALPRIFEPFVQDRHAVGFNGAGLGIGLTVVRELVEAHGGGVIASSAGSGFGSRFVVTLPVPAPRSTP</sequence>
<dbReference type="InterPro" id="IPR029787">
    <property type="entry name" value="Nucleotide_cyclase"/>
</dbReference>
<evidence type="ECO:0000259" key="6">
    <source>
        <dbReference type="PROSITE" id="PS50887"/>
    </source>
</evidence>
<dbReference type="CDD" id="cd00075">
    <property type="entry name" value="HATPase"/>
    <property type="match status" value="1"/>
</dbReference>
<accession>A0ABX2ENY3</accession>
<dbReference type="NCBIfam" id="TIGR00254">
    <property type="entry name" value="GGDEF"/>
    <property type="match status" value="1"/>
</dbReference>
<evidence type="ECO:0000256" key="2">
    <source>
        <dbReference type="ARBA" id="ARBA00012438"/>
    </source>
</evidence>
<dbReference type="Pfam" id="PF00990">
    <property type="entry name" value="GGDEF"/>
    <property type="match status" value="1"/>
</dbReference>
<evidence type="ECO:0000313" key="8">
    <source>
        <dbReference type="Proteomes" id="UP000737171"/>
    </source>
</evidence>
<dbReference type="SUPFAM" id="SSF55874">
    <property type="entry name" value="ATPase domain of HSP90 chaperone/DNA topoisomerase II/histidine kinase"/>
    <property type="match status" value="1"/>
</dbReference>
<dbReference type="Pfam" id="PF02518">
    <property type="entry name" value="HATPase_c"/>
    <property type="match status" value="1"/>
</dbReference>
<reference evidence="7 8" key="1">
    <citation type="submission" date="2020-05" db="EMBL/GenBank/DDBJ databases">
        <title>Aquincola sp. isolate from soil.</title>
        <authorList>
            <person name="Han J."/>
            <person name="Kim D.-U."/>
        </authorList>
    </citation>
    <scope>NUCLEOTIDE SEQUENCE [LARGE SCALE GENOMIC DNA]</scope>
    <source>
        <strain evidence="7 8">S2</strain>
    </source>
</reference>
<dbReference type="CDD" id="cd00082">
    <property type="entry name" value="HisKA"/>
    <property type="match status" value="1"/>
</dbReference>
<evidence type="ECO:0000256" key="4">
    <source>
        <dbReference type="SAM" id="Coils"/>
    </source>
</evidence>
<dbReference type="RefSeq" id="WP_173128727.1">
    <property type="nucleotide sequence ID" value="NZ_JABRWJ010000008.1"/>
</dbReference>
<dbReference type="Pfam" id="PF00512">
    <property type="entry name" value="HisKA"/>
    <property type="match status" value="1"/>
</dbReference>
<dbReference type="InterPro" id="IPR043128">
    <property type="entry name" value="Rev_trsase/Diguanyl_cyclase"/>
</dbReference>
<dbReference type="EMBL" id="JABRWJ010000008">
    <property type="protein sequence ID" value="NRF70194.1"/>
    <property type="molecule type" value="Genomic_DNA"/>
</dbReference>
<dbReference type="PROSITE" id="PS50109">
    <property type="entry name" value="HIS_KIN"/>
    <property type="match status" value="1"/>
</dbReference>
<dbReference type="CDD" id="cd01949">
    <property type="entry name" value="GGDEF"/>
    <property type="match status" value="1"/>
</dbReference>
<dbReference type="InterPro" id="IPR003594">
    <property type="entry name" value="HATPase_dom"/>
</dbReference>
<dbReference type="Gene3D" id="1.10.287.130">
    <property type="match status" value="1"/>
</dbReference>
<dbReference type="PRINTS" id="PR00344">
    <property type="entry name" value="BCTRLSENSOR"/>
</dbReference>
<dbReference type="InterPro" id="IPR003661">
    <property type="entry name" value="HisK_dim/P_dom"/>
</dbReference>
<dbReference type="Gene3D" id="3.30.70.270">
    <property type="match status" value="1"/>
</dbReference>
<dbReference type="Gene3D" id="3.30.565.10">
    <property type="entry name" value="Histidine kinase-like ATPase, C-terminal domain"/>
    <property type="match status" value="1"/>
</dbReference>
<dbReference type="InterPro" id="IPR004358">
    <property type="entry name" value="Sig_transdc_His_kin-like_C"/>
</dbReference>
<name>A0ABX2ENY3_9BURK</name>
<dbReference type="SMART" id="SM00267">
    <property type="entry name" value="GGDEF"/>
    <property type="match status" value="1"/>
</dbReference>
<comment type="caution">
    <text evidence="7">The sequence shown here is derived from an EMBL/GenBank/DDBJ whole genome shotgun (WGS) entry which is preliminary data.</text>
</comment>
<comment type="catalytic activity">
    <reaction evidence="1">
        <text>ATP + protein L-histidine = ADP + protein N-phospho-L-histidine.</text>
        <dbReference type="EC" id="2.7.13.3"/>
    </reaction>
</comment>
<gene>
    <name evidence="7" type="ORF">HLB44_24610</name>
</gene>
<evidence type="ECO:0000313" key="7">
    <source>
        <dbReference type="EMBL" id="NRF70194.1"/>
    </source>
</evidence>
<protein>
    <recommendedName>
        <fullName evidence="2">histidine kinase</fullName>
        <ecNumber evidence="2">2.7.13.3</ecNumber>
    </recommendedName>
</protein>
<dbReference type="InterPro" id="IPR000160">
    <property type="entry name" value="GGDEF_dom"/>
</dbReference>
<keyword evidence="4" id="KW-0175">Coiled coil</keyword>
<evidence type="ECO:0000256" key="3">
    <source>
        <dbReference type="ARBA" id="ARBA00022553"/>
    </source>
</evidence>
<feature type="domain" description="GGDEF" evidence="6">
    <location>
        <begin position="117"/>
        <end position="250"/>
    </location>
</feature>
<dbReference type="SMART" id="SM00387">
    <property type="entry name" value="HATPase_c"/>
    <property type="match status" value="1"/>
</dbReference>
<dbReference type="SMART" id="SM00388">
    <property type="entry name" value="HisKA"/>
    <property type="match status" value="1"/>
</dbReference>
<proteinExistence type="predicted"/>
<dbReference type="SUPFAM" id="SSF47384">
    <property type="entry name" value="Homodimeric domain of signal transducing histidine kinase"/>
    <property type="match status" value="1"/>
</dbReference>
<dbReference type="InterPro" id="IPR005467">
    <property type="entry name" value="His_kinase_dom"/>
</dbReference>
<evidence type="ECO:0000259" key="5">
    <source>
        <dbReference type="PROSITE" id="PS50109"/>
    </source>
</evidence>
<dbReference type="InterPro" id="IPR036890">
    <property type="entry name" value="HATPase_C_sf"/>
</dbReference>
<dbReference type="EC" id="2.7.13.3" evidence="2"/>
<keyword evidence="8" id="KW-1185">Reference proteome</keyword>
<feature type="domain" description="Histidine kinase" evidence="5">
    <location>
        <begin position="321"/>
        <end position="539"/>
    </location>
</feature>